<organism evidence="11">
    <name type="scientific">Pinus taeda</name>
    <name type="common">Loblolly pine</name>
    <dbReference type="NCBI Taxonomy" id="3352"/>
    <lineage>
        <taxon>Eukaryota</taxon>
        <taxon>Viridiplantae</taxon>
        <taxon>Streptophyta</taxon>
        <taxon>Embryophyta</taxon>
        <taxon>Tracheophyta</taxon>
        <taxon>Spermatophyta</taxon>
        <taxon>Pinopsida</taxon>
        <taxon>Pinidae</taxon>
        <taxon>Conifers I</taxon>
        <taxon>Pinales</taxon>
        <taxon>Pinaceae</taxon>
        <taxon>Pinus</taxon>
        <taxon>Pinus subgen. Pinus</taxon>
    </lineage>
</organism>
<gene>
    <name evidence="11" type="ORF">0_8636_01</name>
</gene>
<evidence type="ECO:0000256" key="4">
    <source>
        <dbReference type="ARBA" id="ARBA00022617"/>
    </source>
</evidence>
<dbReference type="InterPro" id="IPR002016">
    <property type="entry name" value="Haem_peroxidase"/>
</dbReference>
<keyword evidence="5 8" id="KW-0479">Metal-binding</keyword>
<evidence type="ECO:0000256" key="7">
    <source>
        <dbReference type="ARBA" id="ARBA00023004"/>
    </source>
</evidence>
<dbReference type="PANTHER" id="PTHR31517">
    <property type="match status" value="1"/>
</dbReference>
<keyword evidence="7" id="KW-0408">Iron</keyword>
<evidence type="ECO:0000256" key="5">
    <source>
        <dbReference type="ARBA" id="ARBA00022723"/>
    </source>
</evidence>
<dbReference type="Gene3D" id="1.10.420.10">
    <property type="entry name" value="Peroxidase, domain 2"/>
    <property type="match status" value="1"/>
</dbReference>
<comment type="catalytic activity">
    <reaction evidence="1">
        <text>2 a phenolic donor + H2O2 = 2 a phenolic radical donor + 2 H2O</text>
        <dbReference type="Rhea" id="RHEA:56136"/>
        <dbReference type="ChEBI" id="CHEBI:15377"/>
        <dbReference type="ChEBI" id="CHEBI:16240"/>
        <dbReference type="ChEBI" id="CHEBI:139520"/>
        <dbReference type="ChEBI" id="CHEBI:139521"/>
        <dbReference type="EC" id="1.11.1.7"/>
    </reaction>
</comment>
<dbReference type="GO" id="GO:0006979">
    <property type="term" value="P:response to oxidative stress"/>
    <property type="evidence" value="ECO:0007669"/>
    <property type="project" value="InterPro"/>
</dbReference>
<comment type="cofactor">
    <cofactor evidence="8">
        <name>Ca(2+)</name>
        <dbReference type="ChEBI" id="CHEBI:29108"/>
    </cofactor>
    <text evidence="8">Binds 2 calcium ions per subunit.</text>
</comment>
<comment type="similarity">
    <text evidence="9">Belongs to the peroxidase family.</text>
</comment>
<proteinExistence type="inferred from homology"/>
<accession>H9X563</accession>
<protein>
    <recommendedName>
        <fullName evidence="10">Plant heme peroxidase family profile domain-containing protein</fullName>
    </recommendedName>
</protein>
<keyword evidence="4" id="KW-0349">Heme</keyword>
<comment type="cofactor">
    <cofactor evidence="2">
        <name>heme b</name>
        <dbReference type="ChEBI" id="CHEBI:60344"/>
    </cofactor>
</comment>
<evidence type="ECO:0000256" key="8">
    <source>
        <dbReference type="PIRSR" id="PIRSR600823-3"/>
    </source>
</evidence>
<evidence type="ECO:0000256" key="2">
    <source>
        <dbReference type="ARBA" id="ARBA00001970"/>
    </source>
</evidence>
<keyword evidence="8" id="KW-0106">Calcium</keyword>
<feature type="binding site" evidence="8">
    <location>
        <position position="16"/>
    </location>
    <ligand>
        <name>Ca(2+)</name>
        <dbReference type="ChEBI" id="CHEBI:29108"/>
        <label>2</label>
    </ligand>
</feature>
<name>H9X563_PINTA</name>
<reference evidence="11" key="1">
    <citation type="submission" date="2008-08" db="EMBL/GenBank/DDBJ databases">
        <title>Nucleotide Diversity and Divergence in the Loblolly Pine Gene Space.</title>
        <authorList>
            <person name="Neale D.B."/>
            <person name="Wegrzyn J.L."/>
            <person name="Lee J.M."/>
            <person name="Eckert A.J."/>
            <person name="Liechty J.D."/>
            <person name="Stevens K.A."/>
            <person name="Langley C.H."/>
        </authorList>
    </citation>
    <scope>NUCLEOTIDE SEQUENCE</scope>
    <source>
        <strain evidence="11">4830</strain>
        <tissue evidence="11">Megagametophyte</tissue>
    </source>
</reference>
<dbReference type="InterPro" id="IPR000823">
    <property type="entry name" value="Peroxidase_pln"/>
</dbReference>
<evidence type="ECO:0000256" key="6">
    <source>
        <dbReference type="ARBA" id="ARBA00023002"/>
    </source>
</evidence>
<dbReference type="AlphaFoldDB" id="H9X563"/>
<dbReference type="Pfam" id="PF00141">
    <property type="entry name" value="peroxidase"/>
    <property type="match status" value="1"/>
</dbReference>
<keyword evidence="3" id="KW-0575">Peroxidase</keyword>
<dbReference type="GO" id="GO:0140825">
    <property type="term" value="F:lactoperoxidase activity"/>
    <property type="evidence" value="ECO:0007669"/>
    <property type="project" value="UniProtKB-EC"/>
</dbReference>
<dbReference type="GO" id="GO:0020037">
    <property type="term" value="F:heme binding"/>
    <property type="evidence" value="ECO:0007669"/>
    <property type="project" value="InterPro"/>
</dbReference>
<evidence type="ECO:0000256" key="9">
    <source>
        <dbReference type="RuleBase" id="RU004241"/>
    </source>
</evidence>
<dbReference type="PANTHER" id="PTHR31517:SF84">
    <property type="entry name" value="PEROXIDASE"/>
    <property type="match status" value="1"/>
</dbReference>
<keyword evidence="6" id="KW-0560">Oxidoreductase</keyword>
<dbReference type="PROSITE" id="PS50873">
    <property type="entry name" value="PEROXIDASE_4"/>
    <property type="match status" value="1"/>
</dbReference>
<evidence type="ECO:0000259" key="10">
    <source>
        <dbReference type="PROSITE" id="PS50873"/>
    </source>
</evidence>
<dbReference type="InterPro" id="IPR010255">
    <property type="entry name" value="Haem_peroxidase_sf"/>
</dbReference>
<dbReference type="GO" id="GO:0046872">
    <property type="term" value="F:metal ion binding"/>
    <property type="evidence" value="ECO:0007669"/>
    <property type="project" value="UniProtKB-KW"/>
</dbReference>
<evidence type="ECO:0000256" key="1">
    <source>
        <dbReference type="ARBA" id="ARBA00000189"/>
    </source>
</evidence>
<evidence type="ECO:0000313" key="11">
    <source>
        <dbReference type="EMBL" id="AFG69406.1"/>
    </source>
</evidence>
<dbReference type="EMBL" id="FJ082976">
    <property type="protein sequence ID" value="AFG69406.1"/>
    <property type="molecule type" value="Genomic_DNA"/>
</dbReference>
<feature type="non-terminal residue" evidence="11">
    <location>
        <position position="1"/>
    </location>
</feature>
<sequence length="99" mass="11222">PTVFMTPASGKDYVFDNSYYMQVQSRRALLGIDQALAYDNTTSALVEANAKNFDLYKFSVAYSMSRMSLIGVLTGTQGEIRYNCRIINKNNPNYRKPMT</sequence>
<evidence type="ECO:0000256" key="3">
    <source>
        <dbReference type="ARBA" id="ARBA00022559"/>
    </source>
</evidence>
<dbReference type="SUPFAM" id="SSF48113">
    <property type="entry name" value="Heme-dependent peroxidases"/>
    <property type="match status" value="1"/>
</dbReference>
<feature type="domain" description="Plant heme peroxidase family profile" evidence="10">
    <location>
        <begin position="1"/>
        <end position="88"/>
    </location>
</feature>